<comment type="caution">
    <text evidence="1">The sequence shown here is derived from an EMBL/GenBank/DDBJ whole genome shotgun (WGS) entry which is preliminary data.</text>
</comment>
<protein>
    <submittedName>
        <fullName evidence="1">Uncharacterized protein</fullName>
    </submittedName>
</protein>
<dbReference type="InterPro" id="IPR036964">
    <property type="entry name" value="RASGEF_cat_dom_sf"/>
</dbReference>
<dbReference type="AlphaFoldDB" id="A0A3S5BQ94"/>
<evidence type="ECO:0000313" key="1">
    <source>
        <dbReference type="EMBL" id="VEL34297.1"/>
    </source>
</evidence>
<dbReference type="Proteomes" id="UP000784294">
    <property type="component" value="Unassembled WGS sequence"/>
</dbReference>
<dbReference type="EMBL" id="CAAALY010247372">
    <property type="protein sequence ID" value="VEL34297.1"/>
    <property type="molecule type" value="Genomic_DNA"/>
</dbReference>
<dbReference type="OrthoDB" id="269822at2759"/>
<sequence length="136" mass="15500">MGDICLTKMRKLDQLCQLLLTQWPTEKLVRQVAKRLAGRTQLVIPFFGGFLSQLKCIMDDTPPMVLLPKEKMNQPVDITEDVFTTSIGVGGLLNICRAQKTMSVLKDVEMFQRHAENVLKVENEIEKHFSELLGLR</sequence>
<proteinExistence type="predicted"/>
<gene>
    <name evidence="1" type="ORF">PXEA_LOCUS27737</name>
</gene>
<dbReference type="GO" id="GO:0007264">
    <property type="term" value="P:small GTPase-mediated signal transduction"/>
    <property type="evidence" value="ECO:0007669"/>
    <property type="project" value="InterPro"/>
</dbReference>
<accession>A0A3S5BQ94</accession>
<name>A0A3S5BQ94_9PLAT</name>
<reference evidence="1" key="1">
    <citation type="submission" date="2018-11" db="EMBL/GenBank/DDBJ databases">
        <authorList>
            <consortium name="Pathogen Informatics"/>
        </authorList>
    </citation>
    <scope>NUCLEOTIDE SEQUENCE</scope>
</reference>
<dbReference type="Gene3D" id="1.10.840.10">
    <property type="entry name" value="Ras guanine-nucleotide exchange factors catalytic domain"/>
    <property type="match status" value="1"/>
</dbReference>
<keyword evidence="2" id="KW-1185">Reference proteome</keyword>
<evidence type="ECO:0000313" key="2">
    <source>
        <dbReference type="Proteomes" id="UP000784294"/>
    </source>
</evidence>
<dbReference type="GO" id="GO:0005085">
    <property type="term" value="F:guanyl-nucleotide exchange factor activity"/>
    <property type="evidence" value="ECO:0007669"/>
    <property type="project" value="InterPro"/>
</dbReference>
<organism evidence="1 2">
    <name type="scientific">Protopolystoma xenopodis</name>
    <dbReference type="NCBI Taxonomy" id="117903"/>
    <lineage>
        <taxon>Eukaryota</taxon>
        <taxon>Metazoa</taxon>
        <taxon>Spiralia</taxon>
        <taxon>Lophotrochozoa</taxon>
        <taxon>Platyhelminthes</taxon>
        <taxon>Monogenea</taxon>
        <taxon>Polyopisthocotylea</taxon>
        <taxon>Polystomatidea</taxon>
        <taxon>Polystomatidae</taxon>
        <taxon>Protopolystoma</taxon>
    </lineage>
</organism>